<evidence type="ECO:0000313" key="2">
    <source>
        <dbReference type="EMBL" id="SMC43834.1"/>
    </source>
</evidence>
<dbReference type="Pfam" id="PF14146">
    <property type="entry name" value="DUF4305"/>
    <property type="match status" value="1"/>
</dbReference>
<evidence type="ECO:0000313" key="3">
    <source>
        <dbReference type="Proteomes" id="UP000243884"/>
    </source>
</evidence>
<keyword evidence="1" id="KW-1133">Transmembrane helix</keyword>
<keyword evidence="1" id="KW-0472">Membrane</keyword>
<gene>
    <name evidence="2" type="ORF">SAMN04487984_1148</name>
</gene>
<keyword evidence="1" id="KW-0812">Transmembrane</keyword>
<accession>A0A1W1Z633</accession>
<proteinExistence type="predicted"/>
<keyword evidence="3" id="KW-1185">Reference proteome</keyword>
<feature type="transmembrane region" description="Helical" evidence="1">
    <location>
        <begin position="12"/>
        <end position="29"/>
    </location>
</feature>
<dbReference type="STRING" id="371602.SAMN04487984_1148"/>
<dbReference type="InterPro" id="IPR025426">
    <property type="entry name" value="DUF4305"/>
</dbReference>
<evidence type="ECO:0000256" key="1">
    <source>
        <dbReference type="SAM" id="Phobius"/>
    </source>
</evidence>
<sequence length="67" mass="7675">MNKKIVLGNTFFKVLFAVLFISLAVGSVNDNGWNIFAIILIIFATFDITNAIKLLRIQKHINDYFKK</sequence>
<dbReference type="EMBL" id="FWXK01000006">
    <property type="protein sequence ID" value="SMC43834.1"/>
    <property type="molecule type" value="Genomic_DNA"/>
</dbReference>
<dbReference type="Proteomes" id="UP000243884">
    <property type="component" value="Unassembled WGS sequence"/>
</dbReference>
<reference evidence="3" key="1">
    <citation type="submission" date="2017-04" db="EMBL/GenBank/DDBJ databases">
        <authorList>
            <person name="Varghese N."/>
            <person name="Submissions S."/>
        </authorList>
    </citation>
    <scope>NUCLEOTIDE SEQUENCE [LARGE SCALE GENOMIC DNA]</scope>
    <source>
        <strain evidence="3">DSM 21500</strain>
    </source>
</reference>
<name>A0A1W1Z633_9LACT</name>
<feature type="transmembrane region" description="Helical" evidence="1">
    <location>
        <begin position="35"/>
        <end position="55"/>
    </location>
</feature>
<protein>
    <submittedName>
        <fullName evidence="2">Uncharacterized protein</fullName>
    </submittedName>
</protein>
<dbReference type="AlphaFoldDB" id="A0A1W1Z633"/>
<dbReference type="RefSeq" id="WP_084099270.1">
    <property type="nucleotide sequence ID" value="NZ_FWXK01000006.1"/>
</dbReference>
<organism evidence="2 3">
    <name type="scientific">Aerococcus suis</name>
    <dbReference type="NCBI Taxonomy" id="371602"/>
    <lineage>
        <taxon>Bacteria</taxon>
        <taxon>Bacillati</taxon>
        <taxon>Bacillota</taxon>
        <taxon>Bacilli</taxon>
        <taxon>Lactobacillales</taxon>
        <taxon>Aerococcaceae</taxon>
        <taxon>Aerococcus</taxon>
    </lineage>
</organism>
<dbReference type="OrthoDB" id="2355666at2"/>